<evidence type="ECO:0000256" key="4">
    <source>
        <dbReference type="SAM" id="SignalP"/>
    </source>
</evidence>
<dbReference type="InterPro" id="IPR011990">
    <property type="entry name" value="TPR-like_helical_dom_sf"/>
</dbReference>
<evidence type="ECO:0000313" key="5">
    <source>
        <dbReference type="EMBL" id="QZA77718.1"/>
    </source>
</evidence>
<protein>
    <submittedName>
        <fullName evidence="5">Tetratricopeptide repeat protein</fullName>
    </submittedName>
</protein>
<name>A0ABX8Z565_9NEIS</name>
<dbReference type="InterPro" id="IPR019734">
    <property type="entry name" value="TPR_rpt"/>
</dbReference>
<dbReference type="PANTHER" id="PTHR44858:SF1">
    <property type="entry name" value="UDP-N-ACETYLGLUCOSAMINE--PEPTIDE N-ACETYLGLUCOSAMINYLTRANSFERASE SPINDLY-RELATED"/>
    <property type="match status" value="1"/>
</dbReference>
<dbReference type="PROSITE" id="PS50005">
    <property type="entry name" value="TPR"/>
    <property type="match status" value="1"/>
</dbReference>
<accession>A0ABX8Z565</accession>
<evidence type="ECO:0000256" key="3">
    <source>
        <dbReference type="PROSITE-ProRule" id="PRU00339"/>
    </source>
</evidence>
<feature type="repeat" description="TPR" evidence="3">
    <location>
        <begin position="301"/>
        <end position="334"/>
    </location>
</feature>
<organism evidence="5 6">
    <name type="scientific">Deefgea tanakiae</name>
    <dbReference type="NCBI Taxonomy" id="2865840"/>
    <lineage>
        <taxon>Bacteria</taxon>
        <taxon>Pseudomonadati</taxon>
        <taxon>Pseudomonadota</taxon>
        <taxon>Betaproteobacteria</taxon>
        <taxon>Neisseriales</taxon>
        <taxon>Chitinibacteraceae</taxon>
        <taxon>Deefgea</taxon>
    </lineage>
</organism>
<keyword evidence="4" id="KW-0732">Signal</keyword>
<reference evidence="5 6" key="1">
    <citation type="submission" date="2021-08" db="EMBL/GenBank/DDBJ databases">
        <title>complete genome sequencing of Deefgea sp. D25.</title>
        <authorList>
            <person name="Bae J.-W."/>
            <person name="Gim D.-H."/>
        </authorList>
    </citation>
    <scope>NUCLEOTIDE SEQUENCE [LARGE SCALE GENOMIC DNA]</scope>
    <source>
        <strain evidence="5 6">D25</strain>
    </source>
</reference>
<evidence type="ECO:0000313" key="6">
    <source>
        <dbReference type="Proteomes" id="UP000825679"/>
    </source>
</evidence>
<dbReference type="Proteomes" id="UP000825679">
    <property type="component" value="Chromosome"/>
</dbReference>
<dbReference type="Pfam" id="PF13432">
    <property type="entry name" value="TPR_16"/>
    <property type="match status" value="2"/>
</dbReference>
<dbReference type="RefSeq" id="WP_221006098.1">
    <property type="nucleotide sequence ID" value="NZ_CP081150.1"/>
</dbReference>
<dbReference type="EMBL" id="CP081150">
    <property type="protein sequence ID" value="QZA77718.1"/>
    <property type="molecule type" value="Genomic_DNA"/>
</dbReference>
<feature type="chain" id="PRO_5045344838" evidence="4">
    <location>
        <begin position="24"/>
        <end position="584"/>
    </location>
</feature>
<sequence>MSLHMHSLLAVFIAGLTGCAALAPVAPVTAASAVAEAATEGSEVNKVNGYNPDMLPKVELSDELLMRFLVGDVAAQRGNPALGAQAWLDIANRTQDPRAAQRATQLALTAGQLALAQDAALLWVAGAPYSIQARQILVGLLIRSKRLDQVEPHLRVMLNAKPAEMAPFFMQMHQLWDKDADRAAVISVTEQLTEPHLNMPEAHFARAVAFSNASQDALALQELDAALKLRPSWEPAVLYKVQLLGSKDSVAVKRLLQDAAKANPKSSAISIAQARGFAENQNYELAQQQYEAALSQDPRQLEALVGAGLVALELRDLDKAQSYLERAVTVSPKSVAQLGVYLGQIAEQQHRDKEAIKWYLQVGEEQSARVKNRLPRLYAKTGQQAEADVALAALPVVTVDQQISKAQIEAQVWRERKDLARARDTITAAITQHPKQAELYYDRSLYLDMLGDIAGAEADLLRYLALNPDHVQGLNALGYILANRTDRLAEADTYLTKAITKDPNNPVILDSLGWLRLKQGKLKEALALLERAYADLPDPEVAAHYAEALWLTGDKSKAIEVLDAASLLDADDEALLATRKKLGM</sequence>
<keyword evidence="1" id="KW-0677">Repeat</keyword>
<feature type="signal peptide" evidence="4">
    <location>
        <begin position="1"/>
        <end position="23"/>
    </location>
</feature>
<keyword evidence="6" id="KW-1185">Reference proteome</keyword>
<dbReference type="SUPFAM" id="SSF48452">
    <property type="entry name" value="TPR-like"/>
    <property type="match status" value="2"/>
</dbReference>
<evidence type="ECO:0000256" key="1">
    <source>
        <dbReference type="ARBA" id="ARBA00022737"/>
    </source>
</evidence>
<dbReference type="Gene3D" id="1.25.40.10">
    <property type="entry name" value="Tetratricopeptide repeat domain"/>
    <property type="match status" value="2"/>
</dbReference>
<dbReference type="PANTHER" id="PTHR44858">
    <property type="entry name" value="TETRATRICOPEPTIDE REPEAT PROTEIN 6"/>
    <property type="match status" value="1"/>
</dbReference>
<evidence type="ECO:0000256" key="2">
    <source>
        <dbReference type="ARBA" id="ARBA00022803"/>
    </source>
</evidence>
<gene>
    <name evidence="5" type="ORF">K4H28_15850</name>
</gene>
<dbReference type="Pfam" id="PF14559">
    <property type="entry name" value="TPR_19"/>
    <property type="match status" value="1"/>
</dbReference>
<dbReference type="InterPro" id="IPR050498">
    <property type="entry name" value="Ycf3"/>
</dbReference>
<keyword evidence="2 3" id="KW-0802">TPR repeat</keyword>
<dbReference type="SMART" id="SM00028">
    <property type="entry name" value="TPR"/>
    <property type="match status" value="7"/>
</dbReference>
<proteinExistence type="predicted"/>